<dbReference type="EMBL" id="JAUTWS010000005">
    <property type="protein sequence ID" value="MDO9708135.1"/>
    <property type="molecule type" value="Genomic_DNA"/>
</dbReference>
<evidence type="ECO:0000313" key="3">
    <source>
        <dbReference type="EMBL" id="MDO9708135.1"/>
    </source>
</evidence>
<dbReference type="RefSeq" id="WP_305103001.1">
    <property type="nucleotide sequence ID" value="NZ_JAUTWS010000005.1"/>
</dbReference>
<feature type="compositionally biased region" description="Pro residues" evidence="1">
    <location>
        <begin position="101"/>
        <end position="111"/>
    </location>
</feature>
<sequence>MSAPPLRAAPLLVLLLLAPPALARVEVPAGTQAEAGGTTAKNKTEAGPGAFTLPMIALGLPGLFEAELLARWAAPIRGALAAERARWRVERISSRPRRGQVPPPLRPKAPK</sequence>
<organism evidence="3 4">
    <name type="scientific">Paracraurococcus lichenis</name>
    <dbReference type="NCBI Taxonomy" id="3064888"/>
    <lineage>
        <taxon>Bacteria</taxon>
        <taxon>Pseudomonadati</taxon>
        <taxon>Pseudomonadota</taxon>
        <taxon>Alphaproteobacteria</taxon>
        <taxon>Acetobacterales</taxon>
        <taxon>Roseomonadaceae</taxon>
        <taxon>Paracraurococcus</taxon>
    </lineage>
</organism>
<name>A0ABT9DWG1_9PROT</name>
<evidence type="ECO:0000313" key="4">
    <source>
        <dbReference type="Proteomes" id="UP001243009"/>
    </source>
</evidence>
<keyword evidence="4" id="KW-1185">Reference proteome</keyword>
<proteinExistence type="predicted"/>
<feature type="region of interest" description="Disordered" evidence="1">
    <location>
        <begin position="92"/>
        <end position="111"/>
    </location>
</feature>
<gene>
    <name evidence="3" type="ORF">Q7A36_07270</name>
</gene>
<reference evidence="3 4" key="1">
    <citation type="submission" date="2023-08" db="EMBL/GenBank/DDBJ databases">
        <title>The draft genome sequence of Paracraurococcus sp. LOR1-02.</title>
        <authorList>
            <person name="Kingkaew E."/>
            <person name="Tanasupawat S."/>
        </authorList>
    </citation>
    <scope>NUCLEOTIDE SEQUENCE [LARGE SCALE GENOMIC DNA]</scope>
    <source>
        <strain evidence="3 4">LOR1-02</strain>
    </source>
</reference>
<dbReference type="Proteomes" id="UP001243009">
    <property type="component" value="Unassembled WGS sequence"/>
</dbReference>
<protein>
    <submittedName>
        <fullName evidence="3">Uncharacterized protein</fullName>
    </submittedName>
</protein>
<feature type="signal peptide" evidence="2">
    <location>
        <begin position="1"/>
        <end position="23"/>
    </location>
</feature>
<accession>A0ABT9DWG1</accession>
<evidence type="ECO:0000256" key="2">
    <source>
        <dbReference type="SAM" id="SignalP"/>
    </source>
</evidence>
<keyword evidence="2" id="KW-0732">Signal</keyword>
<feature type="chain" id="PRO_5045330178" evidence="2">
    <location>
        <begin position="24"/>
        <end position="111"/>
    </location>
</feature>
<evidence type="ECO:0000256" key="1">
    <source>
        <dbReference type="SAM" id="MobiDB-lite"/>
    </source>
</evidence>
<comment type="caution">
    <text evidence="3">The sequence shown here is derived from an EMBL/GenBank/DDBJ whole genome shotgun (WGS) entry which is preliminary data.</text>
</comment>